<proteinExistence type="inferred from homology"/>
<dbReference type="PANTHER" id="PTHR11649:SF13">
    <property type="entry name" value="ENGB-TYPE G DOMAIN-CONTAINING PROTEIN"/>
    <property type="match status" value="1"/>
</dbReference>
<dbReference type="OrthoDB" id="9804921at2"/>
<keyword evidence="13" id="KW-1185">Reference proteome</keyword>
<organism evidence="12 13">
    <name type="scientific">Thiohalospira halophila DSM 15071</name>
    <dbReference type="NCBI Taxonomy" id="1123397"/>
    <lineage>
        <taxon>Bacteria</taxon>
        <taxon>Pseudomonadati</taxon>
        <taxon>Pseudomonadota</taxon>
        <taxon>Gammaproteobacteria</taxon>
        <taxon>Thiohalospirales</taxon>
        <taxon>Thiohalospiraceae</taxon>
        <taxon>Thiohalospira</taxon>
    </lineage>
</organism>
<dbReference type="InterPro" id="IPR019987">
    <property type="entry name" value="GTP-bd_ribosome_bio_YsxC"/>
</dbReference>
<dbReference type="EMBL" id="FOMJ01000004">
    <property type="protein sequence ID" value="SFD33418.1"/>
    <property type="molecule type" value="Genomic_DNA"/>
</dbReference>
<dbReference type="HAMAP" id="MF_00321">
    <property type="entry name" value="GTPase_EngB"/>
    <property type="match status" value="1"/>
</dbReference>
<dbReference type="GO" id="GO:0005525">
    <property type="term" value="F:GTP binding"/>
    <property type="evidence" value="ECO:0007669"/>
    <property type="project" value="UniProtKB-UniRule"/>
</dbReference>
<evidence type="ECO:0000256" key="2">
    <source>
        <dbReference type="ARBA" id="ARBA00009638"/>
    </source>
</evidence>
<dbReference type="InterPro" id="IPR030393">
    <property type="entry name" value="G_ENGB_dom"/>
</dbReference>
<dbReference type="SUPFAM" id="SSF52540">
    <property type="entry name" value="P-loop containing nucleoside triphosphate hydrolases"/>
    <property type="match status" value="1"/>
</dbReference>
<dbReference type="Proteomes" id="UP000198611">
    <property type="component" value="Unassembled WGS sequence"/>
</dbReference>
<dbReference type="GO" id="GO:0046872">
    <property type="term" value="F:metal ion binding"/>
    <property type="evidence" value="ECO:0007669"/>
    <property type="project" value="UniProtKB-KW"/>
</dbReference>
<keyword evidence="4" id="KW-0479">Metal-binding</keyword>
<dbReference type="InterPro" id="IPR027417">
    <property type="entry name" value="P-loop_NTPase"/>
</dbReference>
<dbReference type="RefSeq" id="WP_093428100.1">
    <property type="nucleotide sequence ID" value="NZ_FOMJ01000004.1"/>
</dbReference>
<reference evidence="12 13" key="1">
    <citation type="submission" date="2016-10" db="EMBL/GenBank/DDBJ databases">
        <authorList>
            <person name="de Groot N.N."/>
        </authorList>
    </citation>
    <scope>NUCLEOTIDE SEQUENCE [LARGE SCALE GENOMIC DNA]</scope>
    <source>
        <strain evidence="12 13">HL3</strain>
    </source>
</reference>
<evidence type="ECO:0000256" key="9">
    <source>
        <dbReference type="ARBA" id="ARBA00023306"/>
    </source>
</evidence>
<keyword evidence="5 10" id="KW-0547">Nucleotide-binding</keyword>
<keyword evidence="3 10" id="KW-0132">Cell division</keyword>
<evidence type="ECO:0000256" key="1">
    <source>
        <dbReference type="ARBA" id="ARBA00001946"/>
    </source>
</evidence>
<comment type="function">
    <text evidence="10">Necessary for normal cell division and for the maintenance of normal septation.</text>
</comment>
<evidence type="ECO:0000259" key="11">
    <source>
        <dbReference type="PROSITE" id="PS51706"/>
    </source>
</evidence>
<dbReference type="AlphaFoldDB" id="A0A1I1RM89"/>
<dbReference type="Gene3D" id="3.40.50.300">
    <property type="entry name" value="P-loop containing nucleotide triphosphate hydrolases"/>
    <property type="match status" value="1"/>
</dbReference>
<dbReference type="GO" id="GO:0000917">
    <property type="term" value="P:division septum assembly"/>
    <property type="evidence" value="ECO:0007669"/>
    <property type="project" value="UniProtKB-KW"/>
</dbReference>
<evidence type="ECO:0000256" key="8">
    <source>
        <dbReference type="ARBA" id="ARBA00023210"/>
    </source>
</evidence>
<keyword evidence="9 10" id="KW-0131">Cell cycle</keyword>
<comment type="similarity">
    <text evidence="2 10">Belongs to the TRAFAC class TrmE-Era-EngA-EngB-Septin-like GTPase superfamily. EngB GTPase family.</text>
</comment>
<dbReference type="NCBIfam" id="TIGR03598">
    <property type="entry name" value="GTPase_YsxC"/>
    <property type="match status" value="1"/>
</dbReference>
<evidence type="ECO:0000256" key="10">
    <source>
        <dbReference type="HAMAP-Rule" id="MF_00321"/>
    </source>
</evidence>
<dbReference type="PROSITE" id="PS51706">
    <property type="entry name" value="G_ENGB"/>
    <property type="match status" value="1"/>
</dbReference>
<name>A0A1I1RM89_9GAMM</name>
<keyword evidence="6" id="KW-0460">Magnesium</keyword>
<evidence type="ECO:0000313" key="13">
    <source>
        <dbReference type="Proteomes" id="UP000198611"/>
    </source>
</evidence>
<dbReference type="CDD" id="cd01876">
    <property type="entry name" value="YihA_EngB"/>
    <property type="match status" value="1"/>
</dbReference>
<dbReference type="InterPro" id="IPR006073">
    <property type="entry name" value="GTP-bd"/>
</dbReference>
<evidence type="ECO:0000256" key="6">
    <source>
        <dbReference type="ARBA" id="ARBA00022842"/>
    </source>
</evidence>
<evidence type="ECO:0000256" key="3">
    <source>
        <dbReference type="ARBA" id="ARBA00022618"/>
    </source>
</evidence>
<dbReference type="PANTHER" id="PTHR11649">
    <property type="entry name" value="MSS1/TRME-RELATED GTP-BINDING PROTEIN"/>
    <property type="match status" value="1"/>
</dbReference>
<sequence>MSQPPQPLHFVVSAHRLNQLPPDEGHEVVVAGRSNAGKSSALNRLTGRRDIARVSKAPGRTQQINIFAWDPERRLADLPGYGYAKVPEKLRAHWNQTLGRYLAERASLVGLVLVMDIRRDLADEERQLLDWAAGAELPVLVLLNKADKLGRGKQGQARAAMERVLADWPETMALPFSATHGLGAEEARATVGEWLDLDMDRAPGG</sequence>
<evidence type="ECO:0000313" key="12">
    <source>
        <dbReference type="EMBL" id="SFD33418.1"/>
    </source>
</evidence>
<gene>
    <name evidence="10" type="primary">engB</name>
    <name evidence="12" type="ORF">SAMN05660831_01452</name>
</gene>
<dbReference type="FunFam" id="3.40.50.300:FF:000098">
    <property type="entry name" value="Probable GTP-binding protein EngB"/>
    <property type="match status" value="1"/>
</dbReference>
<dbReference type="STRING" id="1123397.SAMN05660831_01452"/>
<evidence type="ECO:0000256" key="4">
    <source>
        <dbReference type="ARBA" id="ARBA00022723"/>
    </source>
</evidence>
<accession>A0A1I1RM89</accession>
<evidence type="ECO:0000256" key="5">
    <source>
        <dbReference type="ARBA" id="ARBA00022741"/>
    </source>
</evidence>
<keyword evidence="8 10" id="KW-0717">Septation</keyword>
<protein>
    <recommendedName>
        <fullName evidence="10">Probable GTP-binding protein EngB</fullName>
    </recommendedName>
</protein>
<feature type="domain" description="EngB-type G" evidence="11">
    <location>
        <begin position="24"/>
        <end position="197"/>
    </location>
</feature>
<keyword evidence="7 10" id="KW-0342">GTP-binding</keyword>
<evidence type="ECO:0000256" key="7">
    <source>
        <dbReference type="ARBA" id="ARBA00023134"/>
    </source>
</evidence>
<comment type="cofactor">
    <cofactor evidence="1">
        <name>Mg(2+)</name>
        <dbReference type="ChEBI" id="CHEBI:18420"/>
    </cofactor>
</comment>
<dbReference type="Pfam" id="PF01926">
    <property type="entry name" value="MMR_HSR1"/>
    <property type="match status" value="1"/>
</dbReference>
<dbReference type="GO" id="GO:0005829">
    <property type="term" value="C:cytosol"/>
    <property type="evidence" value="ECO:0007669"/>
    <property type="project" value="TreeGrafter"/>
</dbReference>